<sequence>MSGPLILSVHDGGDRVWGVASLEGGGDDFQSEPCARCPWRKDAPVGAFPAEVYRHSARTSYDMSDQVFGCHAAGSRRPRTCAGFLLRGAAHNLAIRLRLSRVDFSAVHSPVELYDNYRAMAVANGVSPDDPALAACRDDEFVTYFPYDGDRRRR</sequence>
<proteinExistence type="predicted"/>
<reference evidence="2" key="1">
    <citation type="journal article" date="2019" name="Int. J. Syst. Evol. Microbiol.">
        <title>The Global Catalogue of Microorganisms (GCM) 10K type strain sequencing project: providing services to taxonomists for standard genome sequencing and annotation.</title>
        <authorList>
            <consortium name="The Broad Institute Genomics Platform"/>
            <consortium name="The Broad Institute Genome Sequencing Center for Infectious Disease"/>
            <person name="Wu L."/>
            <person name="Ma J."/>
        </authorList>
    </citation>
    <scope>NUCLEOTIDE SEQUENCE [LARGE SCALE GENOMIC DNA]</scope>
    <source>
        <strain evidence="2">JCM 11136</strain>
    </source>
</reference>
<organism evidence="1 2">
    <name type="scientific">Nonomuraea longicatena</name>
    <dbReference type="NCBI Taxonomy" id="83682"/>
    <lineage>
        <taxon>Bacteria</taxon>
        <taxon>Bacillati</taxon>
        <taxon>Actinomycetota</taxon>
        <taxon>Actinomycetes</taxon>
        <taxon>Streptosporangiales</taxon>
        <taxon>Streptosporangiaceae</taxon>
        <taxon>Nonomuraea</taxon>
    </lineage>
</organism>
<protein>
    <submittedName>
        <fullName evidence="1">Uncharacterized protein</fullName>
    </submittedName>
</protein>
<evidence type="ECO:0000313" key="1">
    <source>
        <dbReference type="EMBL" id="GAA0918506.1"/>
    </source>
</evidence>
<comment type="caution">
    <text evidence="1">The sequence shown here is derived from an EMBL/GenBank/DDBJ whole genome shotgun (WGS) entry which is preliminary data.</text>
</comment>
<dbReference type="Pfam" id="PF19800">
    <property type="entry name" value="DUF6283"/>
    <property type="match status" value="1"/>
</dbReference>
<accession>A0ABP3ZCH5</accession>
<evidence type="ECO:0000313" key="2">
    <source>
        <dbReference type="Proteomes" id="UP001501578"/>
    </source>
</evidence>
<dbReference type="Proteomes" id="UP001501578">
    <property type="component" value="Unassembled WGS sequence"/>
</dbReference>
<dbReference type="InterPro" id="IPR046250">
    <property type="entry name" value="DUF6283"/>
</dbReference>
<dbReference type="EMBL" id="BAAAHQ010000007">
    <property type="protein sequence ID" value="GAA0918506.1"/>
    <property type="molecule type" value="Genomic_DNA"/>
</dbReference>
<name>A0ABP3ZCH5_9ACTN</name>
<gene>
    <name evidence="1" type="ORF">GCM10009560_15530</name>
</gene>
<keyword evidence="2" id="KW-1185">Reference proteome</keyword>